<dbReference type="Pfam" id="PF13304">
    <property type="entry name" value="AAA_21"/>
    <property type="match status" value="1"/>
</dbReference>
<dbReference type="SUPFAM" id="SSF52540">
    <property type="entry name" value="P-loop containing nucleoside triphosphate hydrolases"/>
    <property type="match status" value="1"/>
</dbReference>
<proteinExistence type="predicted"/>
<name>A0A413R616_9FIRM</name>
<keyword evidence="2" id="KW-0067">ATP-binding</keyword>
<dbReference type="Proteomes" id="UP000284779">
    <property type="component" value="Unassembled WGS sequence"/>
</dbReference>
<dbReference type="GO" id="GO:0005524">
    <property type="term" value="F:ATP binding"/>
    <property type="evidence" value="ECO:0007669"/>
    <property type="project" value="UniProtKB-KW"/>
</dbReference>
<evidence type="ECO:0000259" key="1">
    <source>
        <dbReference type="Pfam" id="PF13304"/>
    </source>
</evidence>
<dbReference type="InterPro" id="IPR051396">
    <property type="entry name" value="Bact_Antivir_Def_Nuclease"/>
</dbReference>
<dbReference type="InterPro" id="IPR003959">
    <property type="entry name" value="ATPase_AAA_core"/>
</dbReference>
<dbReference type="PANTHER" id="PTHR43581">
    <property type="entry name" value="ATP/GTP PHOSPHATASE"/>
    <property type="match status" value="1"/>
</dbReference>
<dbReference type="PANTHER" id="PTHR43581:SF2">
    <property type="entry name" value="EXCINUCLEASE ATPASE SUBUNIT"/>
    <property type="match status" value="1"/>
</dbReference>
<gene>
    <name evidence="2" type="ORF">DW944_10005</name>
</gene>
<dbReference type="AlphaFoldDB" id="A0A413R616"/>
<evidence type="ECO:0000313" key="3">
    <source>
        <dbReference type="Proteomes" id="UP000284779"/>
    </source>
</evidence>
<dbReference type="GO" id="GO:0016887">
    <property type="term" value="F:ATP hydrolysis activity"/>
    <property type="evidence" value="ECO:0007669"/>
    <property type="project" value="InterPro"/>
</dbReference>
<dbReference type="RefSeq" id="WP_117971244.1">
    <property type="nucleotide sequence ID" value="NZ_QSFD01000010.1"/>
</dbReference>
<dbReference type="Gene3D" id="3.40.50.300">
    <property type="entry name" value="P-loop containing nucleotide triphosphate hydrolases"/>
    <property type="match status" value="1"/>
</dbReference>
<keyword evidence="3" id="KW-1185">Reference proteome</keyword>
<dbReference type="EMBL" id="QSFD01000010">
    <property type="protein sequence ID" value="RHA17254.1"/>
    <property type="molecule type" value="Genomic_DNA"/>
</dbReference>
<comment type="caution">
    <text evidence="2">The sequence shown here is derived from an EMBL/GenBank/DDBJ whole genome shotgun (WGS) entry which is preliminary data.</text>
</comment>
<accession>A0A413R616</accession>
<reference evidence="2 3" key="1">
    <citation type="submission" date="2018-08" db="EMBL/GenBank/DDBJ databases">
        <title>A genome reference for cultivated species of the human gut microbiota.</title>
        <authorList>
            <person name="Zou Y."/>
            <person name="Xue W."/>
            <person name="Luo G."/>
        </authorList>
    </citation>
    <scope>NUCLEOTIDE SEQUENCE [LARGE SCALE GENOMIC DNA]</scope>
    <source>
        <strain evidence="2 3">AM44-11BH</strain>
    </source>
</reference>
<organism evidence="2 3">
    <name type="scientific">Eubacterium ventriosum</name>
    <dbReference type="NCBI Taxonomy" id="39496"/>
    <lineage>
        <taxon>Bacteria</taxon>
        <taxon>Bacillati</taxon>
        <taxon>Bacillota</taxon>
        <taxon>Clostridia</taxon>
        <taxon>Eubacteriales</taxon>
        <taxon>Eubacteriaceae</taxon>
        <taxon>Eubacterium</taxon>
    </lineage>
</organism>
<feature type="domain" description="ATPase AAA-type core" evidence="1">
    <location>
        <begin position="31"/>
        <end position="371"/>
    </location>
</feature>
<sequence>MINKIKGMDNMRLEIKNIGRIEEASIEMNGITVIAGENDTGKSTVGKVLYALFSSLYNCESKIDRYIKFTVYRELESLIRYNYNVPITLERRIKDVGKKLIEDSFIKETSLEYISDVIRKEVFIRNDIEVNEELIYDCSKKVMQLINVDREKIKRKIVQECFNKEFCFQTNNLNKKNDIGEITLSVKNKDISVEFINNSIEKFKQDINLLYDATYLDAPMVIADLDHPFIQRNIVCNHRQDIVKKFLNKNHDISIVDEAIADERLDKVMASLNKVVKGKVNSDRRKIVINIEGVEEPVNIQNLSSGMKSFAILKTIILNGYIKDRSVLILDEPEIHLHPKWQIILADVIIQLQKEYEITCVINTHSPYFLNAIEVFAEKEKISDRCKYYLAEKSGITDVSFSIDRIYELLSDAFDTLDEIQGEE</sequence>
<dbReference type="InterPro" id="IPR027417">
    <property type="entry name" value="P-loop_NTPase"/>
</dbReference>
<dbReference type="CDD" id="cd00267">
    <property type="entry name" value="ABC_ATPase"/>
    <property type="match status" value="1"/>
</dbReference>
<keyword evidence="2" id="KW-0547">Nucleotide-binding</keyword>
<evidence type="ECO:0000313" key="2">
    <source>
        <dbReference type="EMBL" id="RHA17254.1"/>
    </source>
</evidence>
<protein>
    <submittedName>
        <fullName evidence="2">ATP-binding protein</fullName>
    </submittedName>
</protein>